<evidence type="ECO:0000256" key="1">
    <source>
        <dbReference type="SAM" id="Phobius"/>
    </source>
</evidence>
<comment type="caution">
    <text evidence="2">The sequence shown here is derived from an EMBL/GenBank/DDBJ whole genome shotgun (WGS) entry which is preliminary data.</text>
</comment>
<evidence type="ECO:0000313" key="2">
    <source>
        <dbReference type="EMBL" id="GGE30401.1"/>
    </source>
</evidence>
<proteinExistence type="predicted"/>
<organism evidence="2 3">
    <name type="scientific">Agaricicola taiwanensis</name>
    <dbReference type="NCBI Taxonomy" id="591372"/>
    <lineage>
        <taxon>Bacteria</taxon>
        <taxon>Pseudomonadati</taxon>
        <taxon>Pseudomonadota</taxon>
        <taxon>Alphaproteobacteria</taxon>
        <taxon>Rhodobacterales</taxon>
        <taxon>Paracoccaceae</taxon>
        <taxon>Agaricicola</taxon>
    </lineage>
</organism>
<gene>
    <name evidence="2" type="ORF">GCM10007276_04510</name>
</gene>
<evidence type="ECO:0000313" key="3">
    <source>
        <dbReference type="Proteomes" id="UP000602745"/>
    </source>
</evidence>
<name>A0A8J2YF29_9RHOB</name>
<reference evidence="2" key="1">
    <citation type="journal article" date="2014" name="Int. J. Syst. Evol. Microbiol.">
        <title>Complete genome sequence of Corynebacterium casei LMG S-19264T (=DSM 44701T), isolated from a smear-ripened cheese.</title>
        <authorList>
            <consortium name="US DOE Joint Genome Institute (JGI-PGF)"/>
            <person name="Walter F."/>
            <person name="Albersmeier A."/>
            <person name="Kalinowski J."/>
            <person name="Ruckert C."/>
        </authorList>
    </citation>
    <scope>NUCLEOTIDE SEQUENCE</scope>
    <source>
        <strain evidence="2">CCM 7684</strain>
    </source>
</reference>
<accession>A0A8J2YF29</accession>
<keyword evidence="1" id="KW-0472">Membrane</keyword>
<reference evidence="2" key="2">
    <citation type="submission" date="2020-09" db="EMBL/GenBank/DDBJ databases">
        <authorList>
            <person name="Sun Q."/>
            <person name="Sedlacek I."/>
        </authorList>
    </citation>
    <scope>NUCLEOTIDE SEQUENCE</scope>
    <source>
        <strain evidence="2">CCM 7684</strain>
    </source>
</reference>
<dbReference type="Proteomes" id="UP000602745">
    <property type="component" value="Unassembled WGS sequence"/>
</dbReference>
<feature type="transmembrane region" description="Helical" evidence="1">
    <location>
        <begin position="16"/>
        <end position="37"/>
    </location>
</feature>
<sequence length="56" mass="5882">MEAGQNITRNKPVDRLVIWLASIVGVCLVAAAAALWAQGGAAVFFEMLVAGIMSCF</sequence>
<dbReference type="EMBL" id="BMCP01000001">
    <property type="protein sequence ID" value="GGE30401.1"/>
    <property type="molecule type" value="Genomic_DNA"/>
</dbReference>
<keyword evidence="1" id="KW-1133">Transmembrane helix</keyword>
<protein>
    <submittedName>
        <fullName evidence="2">Uncharacterized protein</fullName>
    </submittedName>
</protein>
<keyword evidence="1" id="KW-0812">Transmembrane</keyword>
<dbReference type="AlphaFoldDB" id="A0A8J2YF29"/>
<keyword evidence="3" id="KW-1185">Reference proteome</keyword>